<dbReference type="InterPro" id="IPR003754">
    <property type="entry name" value="4pyrrol_synth_uPrphyn_synth"/>
</dbReference>
<evidence type="ECO:0000259" key="1">
    <source>
        <dbReference type="Pfam" id="PF02602"/>
    </source>
</evidence>
<dbReference type="SUPFAM" id="SSF69618">
    <property type="entry name" value="HemD-like"/>
    <property type="match status" value="1"/>
</dbReference>
<proteinExistence type="predicted"/>
<organism evidence="2">
    <name type="scientific">gut metagenome</name>
    <dbReference type="NCBI Taxonomy" id="749906"/>
    <lineage>
        <taxon>unclassified sequences</taxon>
        <taxon>metagenomes</taxon>
        <taxon>organismal metagenomes</taxon>
    </lineage>
</organism>
<dbReference type="Pfam" id="PF02602">
    <property type="entry name" value="HEM4"/>
    <property type="match status" value="1"/>
</dbReference>
<name>J9GHV2_9ZZZZ</name>
<accession>J9GHV2</accession>
<dbReference type="Gene3D" id="3.40.50.10090">
    <property type="match status" value="2"/>
</dbReference>
<protein>
    <submittedName>
        <fullName evidence="2">Uroporphyrinogen III synthase HEM4</fullName>
    </submittedName>
</protein>
<evidence type="ECO:0000313" key="2">
    <source>
        <dbReference type="EMBL" id="EJX06669.1"/>
    </source>
</evidence>
<sequence length="247" mass="28709">MIKKILVSQPKPSSEKSPYFELENKYGLELVFHPFIKVEGLSAREFRQQRIQVLDYSAIVFNSRHAIDHFFTLCKEMRVTIPEDMKYFALSEAIALYIQKYVQYRKRKVFFPATGNKWDDLVAVMAKHKTENYLIPQSDVHSDEVHLLLESKKLKHTECVMYRTVRNDYPADKPFDFDMVILFTPAGFESLLANVPDFKERNIKLGSFGKTTQKYIEDAGYEIDLVAPTVQAPSMTGSLELYLEENK</sequence>
<reference evidence="2" key="1">
    <citation type="journal article" date="2012" name="PLoS ONE">
        <title>Gene sets for utilization of primary and secondary nutrition supplies in the distal gut of endangered iberian lynx.</title>
        <authorList>
            <person name="Alcaide M."/>
            <person name="Messina E."/>
            <person name="Richter M."/>
            <person name="Bargiela R."/>
            <person name="Peplies J."/>
            <person name="Huws S.A."/>
            <person name="Newbold C.J."/>
            <person name="Golyshin P.N."/>
            <person name="Simon M.A."/>
            <person name="Lopez G."/>
            <person name="Yakimov M.M."/>
            <person name="Ferrer M."/>
        </authorList>
    </citation>
    <scope>NUCLEOTIDE SEQUENCE</scope>
</reference>
<dbReference type="AlphaFoldDB" id="J9GHV2"/>
<dbReference type="GO" id="GO:0004852">
    <property type="term" value="F:uroporphyrinogen-III synthase activity"/>
    <property type="evidence" value="ECO:0007669"/>
    <property type="project" value="InterPro"/>
</dbReference>
<dbReference type="InterPro" id="IPR036108">
    <property type="entry name" value="4pyrrol_syn_uPrphyn_synt_sf"/>
</dbReference>
<dbReference type="EMBL" id="AMCI01001094">
    <property type="protein sequence ID" value="EJX06669.1"/>
    <property type="molecule type" value="Genomic_DNA"/>
</dbReference>
<feature type="domain" description="Tetrapyrrole biosynthesis uroporphyrinogen III synthase" evidence="1">
    <location>
        <begin position="24"/>
        <end position="236"/>
    </location>
</feature>
<gene>
    <name evidence="2" type="ORF">EVA_05227</name>
</gene>
<dbReference type="CDD" id="cd06578">
    <property type="entry name" value="HemD"/>
    <property type="match status" value="1"/>
</dbReference>
<comment type="caution">
    <text evidence="2">The sequence shown here is derived from an EMBL/GenBank/DDBJ whole genome shotgun (WGS) entry which is preliminary data.</text>
</comment>
<dbReference type="GO" id="GO:0033014">
    <property type="term" value="P:tetrapyrrole biosynthetic process"/>
    <property type="evidence" value="ECO:0007669"/>
    <property type="project" value="InterPro"/>
</dbReference>